<dbReference type="GO" id="GO:0005634">
    <property type="term" value="C:nucleus"/>
    <property type="evidence" value="ECO:0007669"/>
    <property type="project" value="UniProtKB-SubCell"/>
</dbReference>
<evidence type="ECO:0000256" key="5">
    <source>
        <dbReference type="ARBA" id="ARBA00023242"/>
    </source>
</evidence>
<gene>
    <name evidence="7" type="ORF">VFH_II000920</name>
</gene>
<dbReference type="CDD" id="cd10017">
    <property type="entry name" value="B3_DNA"/>
    <property type="match status" value="4"/>
</dbReference>
<evidence type="ECO:0000259" key="6">
    <source>
        <dbReference type="PROSITE" id="PS50863"/>
    </source>
</evidence>
<protein>
    <recommendedName>
        <fullName evidence="6">TF-B3 domain-containing protein</fullName>
    </recommendedName>
</protein>
<dbReference type="InterPro" id="IPR003340">
    <property type="entry name" value="B3_DNA-bd"/>
</dbReference>
<feature type="domain" description="TF-B3" evidence="6">
    <location>
        <begin position="410"/>
        <end position="476"/>
    </location>
</feature>
<proteinExistence type="predicted"/>
<feature type="domain" description="TF-B3" evidence="6">
    <location>
        <begin position="19"/>
        <end position="113"/>
    </location>
</feature>
<organism evidence="7 8">
    <name type="scientific">Vicia faba</name>
    <name type="common">Broad bean</name>
    <name type="synonym">Faba vulgaris</name>
    <dbReference type="NCBI Taxonomy" id="3906"/>
    <lineage>
        <taxon>Eukaryota</taxon>
        <taxon>Viridiplantae</taxon>
        <taxon>Streptophyta</taxon>
        <taxon>Embryophyta</taxon>
        <taxon>Tracheophyta</taxon>
        <taxon>Spermatophyta</taxon>
        <taxon>Magnoliopsida</taxon>
        <taxon>eudicotyledons</taxon>
        <taxon>Gunneridae</taxon>
        <taxon>Pentapetalae</taxon>
        <taxon>rosids</taxon>
        <taxon>fabids</taxon>
        <taxon>Fabales</taxon>
        <taxon>Fabaceae</taxon>
        <taxon>Papilionoideae</taxon>
        <taxon>50 kb inversion clade</taxon>
        <taxon>NPAAA clade</taxon>
        <taxon>Hologalegina</taxon>
        <taxon>IRL clade</taxon>
        <taxon>Fabeae</taxon>
        <taxon>Vicia</taxon>
    </lineage>
</organism>
<dbReference type="InterPro" id="IPR015300">
    <property type="entry name" value="DNA-bd_pseudobarrel_sf"/>
</dbReference>
<dbReference type="PANTHER" id="PTHR31920">
    <property type="entry name" value="B3 DOMAIN-CONTAINING"/>
    <property type="match status" value="1"/>
</dbReference>
<feature type="domain" description="TF-B3" evidence="6">
    <location>
        <begin position="157"/>
        <end position="220"/>
    </location>
</feature>
<evidence type="ECO:0000256" key="4">
    <source>
        <dbReference type="ARBA" id="ARBA00023163"/>
    </source>
</evidence>
<reference evidence="7 8" key="1">
    <citation type="submission" date="2023-01" db="EMBL/GenBank/DDBJ databases">
        <authorList>
            <person name="Kreplak J."/>
        </authorList>
    </citation>
    <scope>NUCLEOTIDE SEQUENCE [LARGE SCALE GENOMIC DNA]</scope>
</reference>
<dbReference type="GO" id="GO:0003677">
    <property type="term" value="F:DNA binding"/>
    <property type="evidence" value="ECO:0007669"/>
    <property type="project" value="UniProtKB-KW"/>
</dbReference>
<dbReference type="SMART" id="SM01019">
    <property type="entry name" value="B3"/>
    <property type="match status" value="4"/>
</dbReference>
<keyword evidence="5" id="KW-0539">Nucleus</keyword>
<keyword evidence="2" id="KW-0805">Transcription regulation</keyword>
<dbReference type="EMBL" id="OX451737">
    <property type="protein sequence ID" value="CAI8595731.1"/>
    <property type="molecule type" value="Genomic_DNA"/>
</dbReference>
<keyword evidence="8" id="KW-1185">Reference proteome</keyword>
<dbReference type="SUPFAM" id="SSF101936">
    <property type="entry name" value="DNA-binding pseudobarrel domain"/>
    <property type="match status" value="4"/>
</dbReference>
<dbReference type="Proteomes" id="UP001157006">
    <property type="component" value="Chromosome 2"/>
</dbReference>
<keyword evidence="4" id="KW-0804">Transcription</keyword>
<comment type="subcellular location">
    <subcellularLocation>
        <location evidence="1">Nucleus</location>
    </subcellularLocation>
</comment>
<evidence type="ECO:0000313" key="8">
    <source>
        <dbReference type="Proteomes" id="UP001157006"/>
    </source>
</evidence>
<evidence type="ECO:0000256" key="2">
    <source>
        <dbReference type="ARBA" id="ARBA00023015"/>
    </source>
</evidence>
<dbReference type="AlphaFoldDB" id="A0AAV0ZD62"/>
<sequence length="480" mass="55677">MANTMHSHRSSWPEKESKHLMKVILPSPVHSKQIRIPDEFISRFGNELNTLVTLTLPDGCQWDIQLNKCDNNAVFLCNKWEEFSQHYSLRYGYYLDFNYQGNSNFNVVIYDTTCLEISYPNEYNPKNPCFRSKSFSGRYAYISADFASKYLKLNVPIKLQNSQGKQWQVSCTTHRVNSSAMRISAGFRKFVKENNLSEGVSYVFELIKKEPVPVLLVTQVNKTPRGRHVLSGKEKHFKKAILPSPIHEKQIRIPNEFVTRFGKELGDVAEITVPDGCVWEMKLKKRNENIYLSTKWQEFAKHYSLEYGCYLSFKYEGKSKFSVVIFDATSVEICYPCASARKMSDGKHAYQRVEVETSESHGKHAYQRVEVAAHEFNPENPFFRTKINKGRYPYAPSHFAKKYLKPDVPIKLQNADGKQWEVSCAFNIPKFPGALRILKGYFEFHRDNNLSEGDHCVFELIKQMPVVLKVTMFRALHFPD</sequence>
<dbReference type="InterPro" id="IPR050655">
    <property type="entry name" value="Plant_B3_domain"/>
</dbReference>
<feature type="domain" description="TF-B3" evidence="6">
    <location>
        <begin position="236"/>
        <end position="329"/>
    </location>
</feature>
<evidence type="ECO:0000256" key="3">
    <source>
        <dbReference type="ARBA" id="ARBA00023125"/>
    </source>
</evidence>
<name>A0AAV0ZD62_VICFA</name>
<keyword evidence="3" id="KW-0238">DNA-binding</keyword>
<dbReference type="Pfam" id="PF02362">
    <property type="entry name" value="B3"/>
    <property type="match status" value="4"/>
</dbReference>
<dbReference type="PANTHER" id="PTHR31920:SF37">
    <property type="entry name" value="B3 DOMAIN-CONTAINING TRANSCRIPTION FACTOR VRN1"/>
    <property type="match status" value="1"/>
</dbReference>
<evidence type="ECO:0000256" key="1">
    <source>
        <dbReference type="ARBA" id="ARBA00004123"/>
    </source>
</evidence>
<accession>A0AAV0ZD62</accession>
<evidence type="ECO:0000313" key="7">
    <source>
        <dbReference type="EMBL" id="CAI8595731.1"/>
    </source>
</evidence>
<dbReference type="Gene3D" id="2.40.330.10">
    <property type="entry name" value="DNA-binding pseudobarrel domain"/>
    <property type="match status" value="4"/>
</dbReference>
<dbReference type="PROSITE" id="PS50863">
    <property type="entry name" value="B3"/>
    <property type="match status" value="4"/>
</dbReference>